<evidence type="ECO:0000313" key="13">
    <source>
        <dbReference type="Proteomes" id="UP000198287"/>
    </source>
</evidence>
<gene>
    <name evidence="12" type="ORF">Fcan01_12039</name>
</gene>
<dbReference type="SMART" id="SM01166">
    <property type="entry name" value="DUF1899"/>
    <property type="match status" value="2"/>
</dbReference>
<dbReference type="InterPro" id="IPR001680">
    <property type="entry name" value="WD40_rpt"/>
</dbReference>
<dbReference type="InterPro" id="IPR056164">
    <property type="entry name" value="Beta-prop_ELP1_1st"/>
</dbReference>
<evidence type="ECO:0000256" key="7">
    <source>
        <dbReference type="ARBA" id="ARBA00024838"/>
    </source>
</evidence>
<dbReference type="SMART" id="SM00320">
    <property type="entry name" value="WD40"/>
    <property type="match status" value="6"/>
</dbReference>
<name>A0A226E6G3_FOLCA</name>
<dbReference type="OrthoDB" id="1850764at2759"/>
<dbReference type="InterPro" id="IPR036322">
    <property type="entry name" value="WD40_repeat_dom_sf"/>
</dbReference>
<evidence type="ECO:0000256" key="3">
    <source>
        <dbReference type="ARBA" id="ARBA00022490"/>
    </source>
</evidence>
<dbReference type="Pfam" id="PF04762">
    <property type="entry name" value="Beta-prop_ELP1_1st"/>
    <property type="match status" value="1"/>
</dbReference>
<dbReference type="InterPro" id="IPR015505">
    <property type="entry name" value="Coronin"/>
</dbReference>
<dbReference type="Pfam" id="PF16300">
    <property type="entry name" value="WD40_4"/>
    <property type="match status" value="2"/>
</dbReference>
<dbReference type="GO" id="GO:0030036">
    <property type="term" value="P:actin cytoskeleton organization"/>
    <property type="evidence" value="ECO:0007669"/>
    <property type="project" value="UniProtKB-ARBA"/>
</dbReference>
<dbReference type="PROSITE" id="PS50294">
    <property type="entry name" value="WD_REPEATS_REGION"/>
    <property type="match status" value="2"/>
</dbReference>
<dbReference type="PANTHER" id="PTHR10856">
    <property type="entry name" value="CORONIN"/>
    <property type="match status" value="1"/>
</dbReference>
<keyword evidence="4 8" id="KW-0853">WD repeat</keyword>
<keyword evidence="3" id="KW-0963">Cytoplasm</keyword>
<evidence type="ECO:0000256" key="8">
    <source>
        <dbReference type="PROSITE-ProRule" id="PRU00221"/>
    </source>
</evidence>
<evidence type="ECO:0000256" key="2">
    <source>
        <dbReference type="ARBA" id="ARBA00009482"/>
    </source>
</evidence>
<dbReference type="InterPro" id="IPR015048">
    <property type="entry name" value="DUF1899"/>
</dbReference>
<comment type="subcellular location">
    <subcellularLocation>
        <location evidence="1">Cytoplasm</location>
    </subcellularLocation>
</comment>
<dbReference type="GO" id="GO:0005737">
    <property type="term" value="C:cytoplasm"/>
    <property type="evidence" value="ECO:0007669"/>
    <property type="project" value="UniProtKB-SubCell"/>
</dbReference>
<evidence type="ECO:0000256" key="10">
    <source>
        <dbReference type="SAM" id="MobiDB-lite"/>
    </source>
</evidence>
<keyword evidence="5 9" id="KW-0677">Repeat</keyword>
<dbReference type="InterPro" id="IPR019775">
    <property type="entry name" value="WD40_repeat_CS"/>
</dbReference>
<evidence type="ECO:0000256" key="6">
    <source>
        <dbReference type="ARBA" id="ARBA00023203"/>
    </source>
</evidence>
<dbReference type="PROSITE" id="PS00678">
    <property type="entry name" value="WD_REPEATS_1"/>
    <property type="match status" value="1"/>
</dbReference>
<dbReference type="Proteomes" id="UP000198287">
    <property type="component" value="Unassembled WGS sequence"/>
</dbReference>
<organism evidence="12 13">
    <name type="scientific">Folsomia candida</name>
    <name type="common">Springtail</name>
    <dbReference type="NCBI Taxonomy" id="158441"/>
    <lineage>
        <taxon>Eukaryota</taxon>
        <taxon>Metazoa</taxon>
        <taxon>Ecdysozoa</taxon>
        <taxon>Arthropoda</taxon>
        <taxon>Hexapoda</taxon>
        <taxon>Collembola</taxon>
        <taxon>Entomobryomorpha</taxon>
        <taxon>Isotomoidea</taxon>
        <taxon>Isotomidae</taxon>
        <taxon>Proisotominae</taxon>
        <taxon>Folsomia</taxon>
    </lineage>
</organism>
<feature type="repeat" description="WD" evidence="8">
    <location>
        <begin position="170"/>
        <end position="211"/>
    </location>
</feature>
<comment type="caution">
    <text evidence="12">The sequence shown here is derived from an EMBL/GenBank/DDBJ whole genome shotgun (WGS) entry which is preliminary data.</text>
</comment>
<feature type="compositionally biased region" description="Basic and acidic residues" evidence="10">
    <location>
        <begin position="642"/>
        <end position="652"/>
    </location>
</feature>
<sequence>MSRRFKATKYKNAAPRQQTHPPWIRDLSVGSYNCFGNFIKASAAFTAFNINPTGSQLGVVALDTEGPITGYNVSILNAHSDLVTDFDFSPFEDGLLATCSADSTVKIWSLNLENLNNLSVLTPECATNTKNRRVETICFHPTAECLLSYTSQNALSLWDILHNKELMHDEMIHMDKIVSVSWNKNGELLATSCQDKYVRLVDPRTTEVVATANNHKNDKDSRVVWLGDSQFIMTSGFDSNRMRQIFIRDIRKFDTPVKTIEFQSSTGILIPMHDPDTNMVFLAGRGDSSISYFEFSPTMDDFLIEGYRYNGEQTKGACMIPKRALRVMETEVNRILQLTANSVVSIPYYVPRKTYIDFHQDLFPDTKGTKTSGSAAAWMDGHNGTVFNQSLNPSAPREAPYFLGDGTLRVFKQPLVVRRIEEQASINKIIESGNEDYKKDVPEPRPRKKSLTPCSSFEEVGDDSIIPAGNPQHFPSKFFPVPKPRVGGNTTTSGLRTPSSFISRMAADFSHRSTSFEDTDNHNIEYSSLPDVVTAPPNANKSEEVLNGNFHNNNGHGGASTHVGNGSPGDVAENGNCVEEDELNMSTSDRRKLFESENSSPQGANGANNLSPGARQARVTVAERLKLYQQNTNNGVPGQDENGDHSFEENKTATENPQQSCHESSKMSKSNSNHSSLAASAAKDREFFPAPIAKPERKFTLPKSDPTEKKVDNSSPPNTAFKATKRIDTVFGQVSKYRNFKVNPLHRKYHLENLRNISPTCPGESEAIQANPARVAVPLNTTPGGKLAVFEFSKPGRQPDGVIPALVHGSKIMDFMWDPFDNCRLAVGCDDGRLWIWKIPETGLKEQTNEPEFTIPAHGEKIYIVKFHPLAQDVLATASYDLSIRIWDLDKKEGLFHIPCSEQIQILSLAWSPCGAMLATMAKDSKIRIYEPRVSVQPQLEGQGPSGVRSGRVCWAIDGQFLIVSGFEKNSERQIQMYGVKDLSRVAAYPLDVSPTVLVTFYDEDSSILFLYGRGDSTILAFDITDDVPYLKQVSQHRLTGGHQGIAFLKKNAVDVQNVEFAKAYRLTDVIIEPLSFTVPRVKSEYFQDDLFPPTKVLWEPTMTAEQWINNCNVEPRRISLKPQSMKAVGEIGAGFFKDRNSDKPSTEKVKEKATKSSVSFTNRFNDGFENGDKKQAEQLERAIKDKLEINMTLEQDGMEGVDDEEWVR</sequence>
<feature type="region of interest" description="Disordered" evidence="10">
    <location>
        <begin position="436"/>
        <end position="456"/>
    </location>
</feature>
<feature type="compositionally biased region" description="Basic and acidic residues" evidence="10">
    <location>
        <begin position="436"/>
        <end position="445"/>
    </location>
</feature>
<proteinExistence type="inferred from homology"/>
<evidence type="ECO:0000256" key="4">
    <source>
        <dbReference type="ARBA" id="ARBA00022574"/>
    </source>
</evidence>
<feature type="compositionally biased region" description="Low complexity" evidence="10">
    <location>
        <begin position="667"/>
        <end position="681"/>
    </location>
</feature>
<dbReference type="EMBL" id="LNIX01000006">
    <property type="protein sequence ID" value="OXA53193.1"/>
    <property type="molecule type" value="Genomic_DNA"/>
</dbReference>
<feature type="domain" description="DUF1899" evidence="11">
    <location>
        <begin position="4"/>
        <end position="66"/>
    </location>
</feature>
<feature type="region of interest" description="Disordered" evidence="10">
    <location>
        <begin position="547"/>
        <end position="613"/>
    </location>
</feature>
<comment type="similarity">
    <text evidence="2 9">Belongs to the WD repeat coronin family.</text>
</comment>
<feature type="compositionally biased region" description="Basic and acidic residues" evidence="10">
    <location>
        <begin position="694"/>
        <end position="712"/>
    </location>
</feature>
<feature type="repeat" description="WD" evidence="8">
    <location>
        <begin position="855"/>
        <end position="897"/>
    </location>
</feature>
<dbReference type="Pfam" id="PF00400">
    <property type="entry name" value="WD40"/>
    <property type="match status" value="1"/>
</dbReference>
<evidence type="ECO:0000313" key="12">
    <source>
        <dbReference type="EMBL" id="OXA53193.1"/>
    </source>
</evidence>
<evidence type="ECO:0000256" key="5">
    <source>
        <dbReference type="ARBA" id="ARBA00022737"/>
    </source>
</evidence>
<feature type="compositionally biased region" description="Polar residues" evidence="10">
    <location>
        <begin position="653"/>
        <end position="662"/>
    </location>
</feature>
<protein>
    <recommendedName>
        <fullName evidence="9">Coronin</fullName>
    </recommendedName>
</protein>
<dbReference type="PANTHER" id="PTHR10856:SF20">
    <property type="entry name" value="CORONIN-7"/>
    <property type="match status" value="1"/>
</dbReference>
<accession>A0A226E6G3</accession>
<feature type="region of interest" description="Disordered" evidence="10">
    <location>
        <begin position="630"/>
        <end position="720"/>
    </location>
</feature>
<evidence type="ECO:0000259" key="11">
    <source>
        <dbReference type="SMART" id="SM01166"/>
    </source>
</evidence>
<dbReference type="SUPFAM" id="SSF50978">
    <property type="entry name" value="WD40 repeat-like"/>
    <property type="match status" value="1"/>
</dbReference>
<dbReference type="AlphaFoldDB" id="A0A226E6G3"/>
<dbReference type="Pfam" id="PF08953">
    <property type="entry name" value="DUF1899"/>
    <property type="match status" value="2"/>
</dbReference>
<dbReference type="OMA" id="TIMYMEV"/>
<dbReference type="Gene3D" id="2.130.10.10">
    <property type="entry name" value="YVTN repeat-like/Quinoprotein amine dehydrogenase"/>
    <property type="match status" value="2"/>
</dbReference>
<keyword evidence="6" id="KW-0009">Actin-binding</keyword>
<evidence type="ECO:0000256" key="9">
    <source>
        <dbReference type="RuleBase" id="RU280818"/>
    </source>
</evidence>
<comment type="function">
    <text evidence="7">F-actin regulator involved in anterograde Golgi to endosome transport: upon ubiquitination via 'Lys-33'-linked ubiquitin chains by the BCR(KLHL20) E3 ubiquitin ligase complex, interacts with EPS15 and localizes to the trans-Golgi network, where it promotes actin polymerization, thereby facilitating post-Golgi trafficking. May play a role in the maintenance of the Golgi apparatus morphology.</text>
</comment>
<reference evidence="12 13" key="1">
    <citation type="submission" date="2015-12" db="EMBL/GenBank/DDBJ databases">
        <title>The genome of Folsomia candida.</title>
        <authorList>
            <person name="Faddeeva A."/>
            <person name="Derks M.F."/>
            <person name="Anvar Y."/>
            <person name="Smit S."/>
            <person name="Van Straalen N."/>
            <person name="Roelofs D."/>
        </authorList>
    </citation>
    <scope>NUCLEOTIDE SEQUENCE [LARGE SCALE GENOMIC DNA]</scope>
    <source>
        <strain evidence="12 13">VU population</strain>
        <tissue evidence="12">Whole body</tissue>
    </source>
</reference>
<feature type="compositionally biased region" description="Polar residues" evidence="10">
    <location>
        <begin position="596"/>
        <end position="611"/>
    </location>
</feature>
<feature type="repeat" description="WD" evidence="8">
    <location>
        <begin position="76"/>
        <end position="111"/>
    </location>
</feature>
<dbReference type="InterPro" id="IPR015943">
    <property type="entry name" value="WD40/YVTN_repeat-like_dom_sf"/>
</dbReference>
<dbReference type="SMART" id="SM01167">
    <property type="entry name" value="DUF1900"/>
    <property type="match status" value="2"/>
</dbReference>
<dbReference type="GO" id="GO:0003779">
    <property type="term" value="F:actin binding"/>
    <property type="evidence" value="ECO:0007669"/>
    <property type="project" value="UniProtKB-KW"/>
</dbReference>
<evidence type="ECO:0000256" key="1">
    <source>
        <dbReference type="ARBA" id="ARBA00004496"/>
    </source>
</evidence>
<dbReference type="FunFam" id="2.130.10.10:FF:000076">
    <property type="entry name" value="Coronin"/>
    <property type="match status" value="1"/>
</dbReference>
<feature type="domain" description="DUF1899" evidence="11">
    <location>
        <begin position="730"/>
        <end position="796"/>
    </location>
</feature>
<dbReference type="PROSITE" id="PS50082">
    <property type="entry name" value="WD_REPEATS_2"/>
    <property type="match status" value="3"/>
</dbReference>
<keyword evidence="13" id="KW-1185">Reference proteome</keyword>